<keyword evidence="2 4" id="KW-0863">Zinc-finger</keyword>
<evidence type="ECO:0000256" key="4">
    <source>
        <dbReference type="PROSITE-ProRule" id="PRU00134"/>
    </source>
</evidence>
<sequence>MRHRKTTALVIRAEIYWLLIRKPWSHSLARFVTLFQLIQSASSGKCTDLDSPDQPAACVYCKKPQPSKATGEQRLKKCGRCLHVLYCSRQCQKEHWKLGHKTQCSLGALANDVYLDSFRKEEEAIDQLIDAYRMRVEDDYAFRHENRGLYARENPFPDFRSFLDLAESRQGVMPKWWNKEKRRICERRAVDEDGWSCIAFAVEKHDIQEHYNDHMMPMKLRMLAEKVYGFGVMDPMGQL</sequence>
<evidence type="ECO:0000256" key="1">
    <source>
        <dbReference type="ARBA" id="ARBA00022723"/>
    </source>
</evidence>
<dbReference type="Proteomes" id="UP000054549">
    <property type="component" value="Unassembled WGS sequence"/>
</dbReference>
<organism evidence="6 7">
    <name type="scientific">Amanita muscaria (strain Koide BX008)</name>
    <dbReference type="NCBI Taxonomy" id="946122"/>
    <lineage>
        <taxon>Eukaryota</taxon>
        <taxon>Fungi</taxon>
        <taxon>Dikarya</taxon>
        <taxon>Basidiomycota</taxon>
        <taxon>Agaricomycotina</taxon>
        <taxon>Agaricomycetes</taxon>
        <taxon>Agaricomycetidae</taxon>
        <taxon>Agaricales</taxon>
        <taxon>Pluteineae</taxon>
        <taxon>Amanitaceae</taxon>
        <taxon>Amanita</taxon>
    </lineage>
</organism>
<dbReference type="InParanoid" id="A0A0C2WM73"/>
<keyword evidence="3" id="KW-0862">Zinc</keyword>
<dbReference type="Gene3D" id="6.10.140.2220">
    <property type="match status" value="1"/>
</dbReference>
<dbReference type="InterPro" id="IPR002893">
    <property type="entry name" value="Znf_MYND"/>
</dbReference>
<evidence type="ECO:0000259" key="5">
    <source>
        <dbReference type="PROSITE" id="PS50865"/>
    </source>
</evidence>
<evidence type="ECO:0000256" key="3">
    <source>
        <dbReference type="ARBA" id="ARBA00022833"/>
    </source>
</evidence>
<evidence type="ECO:0000313" key="6">
    <source>
        <dbReference type="EMBL" id="KIL57303.1"/>
    </source>
</evidence>
<keyword evidence="1" id="KW-0479">Metal-binding</keyword>
<protein>
    <recommendedName>
        <fullName evidence="5">MYND-type domain-containing protein</fullName>
    </recommendedName>
</protein>
<dbReference type="OrthoDB" id="2212237at2759"/>
<dbReference type="EMBL" id="KN818375">
    <property type="protein sequence ID" value="KIL57303.1"/>
    <property type="molecule type" value="Genomic_DNA"/>
</dbReference>
<dbReference type="PROSITE" id="PS01360">
    <property type="entry name" value="ZF_MYND_1"/>
    <property type="match status" value="1"/>
</dbReference>
<dbReference type="AlphaFoldDB" id="A0A0C2WM73"/>
<keyword evidence="7" id="KW-1185">Reference proteome</keyword>
<dbReference type="GO" id="GO:0008270">
    <property type="term" value="F:zinc ion binding"/>
    <property type="evidence" value="ECO:0007669"/>
    <property type="project" value="UniProtKB-KW"/>
</dbReference>
<feature type="domain" description="MYND-type" evidence="5">
    <location>
        <begin position="58"/>
        <end position="104"/>
    </location>
</feature>
<evidence type="ECO:0000256" key="2">
    <source>
        <dbReference type="ARBA" id="ARBA00022771"/>
    </source>
</evidence>
<gene>
    <name evidence="6" type="ORF">M378DRAFT_200823</name>
</gene>
<dbReference type="HOGENOM" id="CLU_069858_1_0_1"/>
<dbReference type="SUPFAM" id="SSF144232">
    <property type="entry name" value="HIT/MYND zinc finger-like"/>
    <property type="match status" value="1"/>
</dbReference>
<dbReference type="STRING" id="946122.A0A0C2WM73"/>
<name>A0A0C2WM73_AMAMK</name>
<dbReference type="Pfam" id="PF01753">
    <property type="entry name" value="zf-MYND"/>
    <property type="match status" value="1"/>
</dbReference>
<reference evidence="6 7" key="1">
    <citation type="submission" date="2014-04" db="EMBL/GenBank/DDBJ databases">
        <title>Evolutionary Origins and Diversification of the Mycorrhizal Mutualists.</title>
        <authorList>
            <consortium name="DOE Joint Genome Institute"/>
            <consortium name="Mycorrhizal Genomics Consortium"/>
            <person name="Kohler A."/>
            <person name="Kuo A."/>
            <person name="Nagy L.G."/>
            <person name="Floudas D."/>
            <person name="Copeland A."/>
            <person name="Barry K.W."/>
            <person name="Cichocki N."/>
            <person name="Veneault-Fourrey C."/>
            <person name="LaButti K."/>
            <person name="Lindquist E.A."/>
            <person name="Lipzen A."/>
            <person name="Lundell T."/>
            <person name="Morin E."/>
            <person name="Murat C."/>
            <person name="Riley R."/>
            <person name="Ohm R."/>
            <person name="Sun H."/>
            <person name="Tunlid A."/>
            <person name="Henrissat B."/>
            <person name="Grigoriev I.V."/>
            <person name="Hibbett D.S."/>
            <person name="Martin F."/>
        </authorList>
    </citation>
    <scope>NUCLEOTIDE SEQUENCE [LARGE SCALE GENOMIC DNA]</scope>
    <source>
        <strain evidence="6 7">Koide BX008</strain>
    </source>
</reference>
<accession>A0A0C2WM73</accession>
<evidence type="ECO:0000313" key="7">
    <source>
        <dbReference type="Proteomes" id="UP000054549"/>
    </source>
</evidence>
<dbReference type="PROSITE" id="PS50865">
    <property type="entry name" value="ZF_MYND_2"/>
    <property type="match status" value="1"/>
</dbReference>
<proteinExistence type="predicted"/>